<gene>
    <name evidence="2" type="ORF">PLOB_00008435</name>
</gene>
<organism evidence="2 3">
    <name type="scientific">Porites lobata</name>
    <dbReference type="NCBI Taxonomy" id="104759"/>
    <lineage>
        <taxon>Eukaryota</taxon>
        <taxon>Metazoa</taxon>
        <taxon>Cnidaria</taxon>
        <taxon>Anthozoa</taxon>
        <taxon>Hexacorallia</taxon>
        <taxon>Scleractinia</taxon>
        <taxon>Fungiina</taxon>
        <taxon>Poritidae</taxon>
        <taxon>Porites</taxon>
    </lineage>
</organism>
<dbReference type="EMBL" id="CALNXK010000014">
    <property type="protein sequence ID" value="CAH3046209.1"/>
    <property type="molecule type" value="Genomic_DNA"/>
</dbReference>
<dbReference type="Proteomes" id="UP001159405">
    <property type="component" value="Unassembled WGS sequence"/>
</dbReference>
<feature type="compositionally biased region" description="Low complexity" evidence="1">
    <location>
        <begin position="72"/>
        <end position="86"/>
    </location>
</feature>
<feature type="compositionally biased region" description="Acidic residues" evidence="1">
    <location>
        <begin position="52"/>
        <end position="67"/>
    </location>
</feature>
<comment type="caution">
    <text evidence="2">The sequence shown here is derived from an EMBL/GenBank/DDBJ whole genome shotgun (WGS) entry which is preliminary data.</text>
</comment>
<feature type="region of interest" description="Disordered" evidence="1">
    <location>
        <begin position="29"/>
        <end position="95"/>
    </location>
</feature>
<feature type="non-terminal residue" evidence="2">
    <location>
        <position position="155"/>
    </location>
</feature>
<proteinExistence type="predicted"/>
<evidence type="ECO:0000313" key="2">
    <source>
        <dbReference type="EMBL" id="CAH3046209.1"/>
    </source>
</evidence>
<name>A0ABN8N9X2_9CNID</name>
<keyword evidence="3" id="KW-1185">Reference proteome</keyword>
<protein>
    <submittedName>
        <fullName evidence="2">Uncharacterized protein</fullName>
    </submittedName>
</protein>
<reference evidence="2 3" key="1">
    <citation type="submission" date="2022-05" db="EMBL/GenBank/DDBJ databases">
        <authorList>
            <consortium name="Genoscope - CEA"/>
            <person name="William W."/>
        </authorList>
    </citation>
    <scope>NUCLEOTIDE SEQUENCE [LARGE SCALE GENOMIC DNA]</scope>
</reference>
<sequence length="155" mass="17795">MERHKTGQDVLDEIWNESRKEHFFDSDSNFSYFEENSGGNEYDESIDSHDSEGEDSFDGEYSSDEGQESSRHQMQQTRPRQQQPKPVWRMANGTPSSFPFTANTGVKVPTVGFEAYDYFALYISDNLMNFATEANRYANNFTYSTNLGRSSRASD</sequence>
<accession>A0ABN8N9X2</accession>
<evidence type="ECO:0000313" key="3">
    <source>
        <dbReference type="Proteomes" id="UP001159405"/>
    </source>
</evidence>
<evidence type="ECO:0000256" key="1">
    <source>
        <dbReference type="SAM" id="MobiDB-lite"/>
    </source>
</evidence>